<protein>
    <recommendedName>
        <fullName evidence="1">LD-carboxypeptidase C-terminal domain-containing protein</fullName>
    </recommendedName>
</protein>
<dbReference type="InterPro" id="IPR040921">
    <property type="entry name" value="Peptidase_S66C"/>
</dbReference>
<evidence type="ECO:0000259" key="1">
    <source>
        <dbReference type="Pfam" id="PF17676"/>
    </source>
</evidence>
<sequence length="71" mass="7609">MSGMLDAPAALCFGSFTGVPPTVELMRLEETLARELGVPVYRNFPFGHAFPMAAVNAAQKWRLAEGVVTVA</sequence>
<feature type="domain" description="LD-carboxypeptidase C-terminal" evidence="1">
    <location>
        <begin position="2"/>
        <end position="56"/>
    </location>
</feature>
<accession>A0A645BZI1</accession>
<dbReference type="Pfam" id="PF17676">
    <property type="entry name" value="Peptidase_S66C"/>
    <property type="match status" value="1"/>
</dbReference>
<dbReference type="SUPFAM" id="SSF141986">
    <property type="entry name" value="LD-carboxypeptidase A C-terminal domain-like"/>
    <property type="match status" value="1"/>
</dbReference>
<reference evidence="2" key="1">
    <citation type="submission" date="2019-08" db="EMBL/GenBank/DDBJ databases">
        <authorList>
            <person name="Kucharzyk K."/>
            <person name="Murdoch R.W."/>
            <person name="Higgins S."/>
            <person name="Loffler F."/>
        </authorList>
    </citation>
    <scope>NUCLEOTIDE SEQUENCE</scope>
</reference>
<dbReference type="AlphaFoldDB" id="A0A645BZI1"/>
<dbReference type="EMBL" id="VSSQ01023503">
    <property type="protein sequence ID" value="MPM70487.1"/>
    <property type="molecule type" value="Genomic_DNA"/>
</dbReference>
<dbReference type="Gene3D" id="3.50.30.60">
    <property type="entry name" value="LD-carboxypeptidase A C-terminal domain-like"/>
    <property type="match status" value="1"/>
</dbReference>
<name>A0A645BZI1_9ZZZZ</name>
<organism evidence="2">
    <name type="scientific">bioreactor metagenome</name>
    <dbReference type="NCBI Taxonomy" id="1076179"/>
    <lineage>
        <taxon>unclassified sequences</taxon>
        <taxon>metagenomes</taxon>
        <taxon>ecological metagenomes</taxon>
    </lineage>
</organism>
<gene>
    <name evidence="2" type="ORF">SDC9_117442</name>
</gene>
<comment type="caution">
    <text evidence="2">The sequence shown here is derived from an EMBL/GenBank/DDBJ whole genome shotgun (WGS) entry which is preliminary data.</text>
</comment>
<dbReference type="InterPro" id="IPR027461">
    <property type="entry name" value="Carboxypeptidase_A_C_sf"/>
</dbReference>
<proteinExistence type="predicted"/>
<evidence type="ECO:0000313" key="2">
    <source>
        <dbReference type="EMBL" id="MPM70487.1"/>
    </source>
</evidence>